<evidence type="ECO:0000256" key="1">
    <source>
        <dbReference type="SAM" id="MobiDB-lite"/>
    </source>
</evidence>
<feature type="region of interest" description="Disordered" evidence="1">
    <location>
        <begin position="134"/>
        <end position="162"/>
    </location>
</feature>
<dbReference type="AlphaFoldDB" id="A0A5C2RV72"/>
<evidence type="ECO:0000313" key="3">
    <source>
        <dbReference type="Proteomes" id="UP000313359"/>
    </source>
</evidence>
<name>A0A5C2RV72_9APHY</name>
<proteinExistence type="predicted"/>
<organism evidence="2 3">
    <name type="scientific">Lentinus tigrinus ALCF2SS1-6</name>
    <dbReference type="NCBI Taxonomy" id="1328759"/>
    <lineage>
        <taxon>Eukaryota</taxon>
        <taxon>Fungi</taxon>
        <taxon>Dikarya</taxon>
        <taxon>Basidiomycota</taxon>
        <taxon>Agaricomycotina</taxon>
        <taxon>Agaricomycetes</taxon>
        <taxon>Polyporales</taxon>
        <taxon>Polyporaceae</taxon>
        <taxon>Lentinus</taxon>
    </lineage>
</organism>
<accession>A0A5C2RV72</accession>
<gene>
    <name evidence="2" type="ORF">L227DRAFT_303030</name>
</gene>
<keyword evidence="3" id="KW-1185">Reference proteome</keyword>
<reference evidence="2" key="1">
    <citation type="journal article" date="2018" name="Genome Biol. Evol.">
        <title>Genomics and development of Lentinus tigrinus, a white-rot wood-decaying mushroom with dimorphic fruiting bodies.</title>
        <authorList>
            <person name="Wu B."/>
            <person name="Xu Z."/>
            <person name="Knudson A."/>
            <person name="Carlson A."/>
            <person name="Chen N."/>
            <person name="Kovaka S."/>
            <person name="LaButti K."/>
            <person name="Lipzen A."/>
            <person name="Pennachio C."/>
            <person name="Riley R."/>
            <person name="Schakwitz W."/>
            <person name="Umezawa K."/>
            <person name="Ohm R.A."/>
            <person name="Grigoriev I.V."/>
            <person name="Nagy L.G."/>
            <person name="Gibbons J."/>
            <person name="Hibbett D."/>
        </authorList>
    </citation>
    <scope>NUCLEOTIDE SEQUENCE [LARGE SCALE GENOMIC DNA]</scope>
    <source>
        <strain evidence="2">ALCF2SS1-6</strain>
    </source>
</reference>
<protein>
    <submittedName>
        <fullName evidence="2">Uncharacterized protein</fullName>
    </submittedName>
</protein>
<dbReference type="EMBL" id="ML122294">
    <property type="protein sequence ID" value="RPD55618.1"/>
    <property type="molecule type" value="Genomic_DNA"/>
</dbReference>
<evidence type="ECO:0000313" key="2">
    <source>
        <dbReference type="EMBL" id="RPD55618.1"/>
    </source>
</evidence>
<dbReference type="Proteomes" id="UP000313359">
    <property type="component" value="Unassembled WGS sequence"/>
</dbReference>
<sequence length="162" mass="17294">MFFTSLMNRTYHALFLWRRRSIEIGRFESGLVRLSASHPLFSRPSPISAKAGNGGEAAPVLHTATASDRRGRTRSIPCALVLQHTAHPQTRAASRLRRCRSSGQGWASGGRAGPEEQAHGKIWLQLRNSARKVPTAGAGATMSGSDISLRSAPAMASPGGGH</sequence>